<name>J3Z2G7_CARRU</name>
<dbReference type="PIRSF" id="PIRSF002131">
    <property type="entry name" value="Ribosomal_S11"/>
    <property type="match status" value="1"/>
</dbReference>
<evidence type="ECO:0000256" key="6">
    <source>
        <dbReference type="RuleBase" id="RU003629"/>
    </source>
</evidence>
<dbReference type="InterPro" id="IPR001971">
    <property type="entry name" value="Ribosomal_uS11"/>
</dbReference>
<dbReference type="OrthoDB" id="9806415at2"/>
<dbReference type="GO" id="GO:0005840">
    <property type="term" value="C:ribosome"/>
    <property type="evidence" value="ECO:0007669"/>
    <property type="project" value="UniProtKB-KW"/>
</dbReference>
<dbReference type="Pfam" id="PF00411">
    <property type="entry name" value="Ribosomal_S11"/>
    <property type="match status" value="1"/>
</dbReference>
<dbReference type="STRING" id="1202540.A357_0165"/>
<evidence type="ECO:0000313" key="8">
    <source>
        <dbReference type="Proteomes" id="UP000003935"/>
    </source>
</evidence>
<dbReference type="GO" id="GO:0019843">
    <property type="term" value="F:rRNA binding"/>
    <property type="evidence" value="ECO:0007669"/>
    <property type="project" value="UniProtKB-UniRule"/>
</dbReference>
<evidence type="ECO:0000256" key="5">
    <source>
        <dbReference type="HAMAP-Rule" id="MF_01310"/>
    </source>
</evidence>
<dbReference type="InterPro" id="IPR018102">
    <property type="entry name" value="Ribosomal_uS11_CS"/>
</dbReference>
<dbReference type="PATRIC" id="fig|1202540.3.peg.135"/>
<evidence type="ECO:0000256" key="3">
    <source>
        <dbReference type="ARBA" id="ARBA00023274"/>
    </source>
</evidence>
<dbReference type="AlphaFoldDB" id="J3Z2G7"/>
<dbReference type="PANTHER" id="PTHR11759">
    <property type="entry name" value="40S RIBOSOMAL PROTEIN S14/30S RIBOSOMAL PROTEIN S11"/>
    <property type="match status" value="1"/>
</dbReference>
<evidence type="ECO:0000256" key="4">
    <source>
        <dbReference type="ARBA" id="ARBA00035160"/>
    </source>
</evidence>
<comment type="similarity">
    <text evidence="1 5 6">Belongs to the universal ribosomal protein uS11 family.</text>
</comment>
<dbReference type="InterPro" id="IPR036967">
    <property type="entry name" value="Ribosomal_uS11_sf"/>
</dbReference>
<dbReference type="GO" id="GO:1990904">
    <property type="term" value="C:ribonucleoprotein complex"/>
    <property type="evidence" value="ECO:0007669"/>
    <property type="project" value="UniProtKB-KW"/>
</dbReference>
<accession>J3Z2G7</accession>
<evidence type="ECO:0000256" key="1">
    <source>
        <dbReference type="ARBA" id="ARBA00006194"/>
    </source>
</evidence>
<dbReference type="NCBIfam" id="NF003698">
    <property type="entry name" value="PRK05309.1"/>
    <property type="match status" value="1"/>
</dbReference>
<dbReference type="PROSITE" id="PS00054">
    <property type="entry name" value="RIBOSOMAL_S11"/>
    <property type="match status" value="1"/>
</dbReference>
<keyword evidence="5" id="KW-0699">rRNA-binding</keyword>
<organism evidence="7 8">
    <name type="scientific">Candidatus Carsonella ruddii PC isolate NHV</name>
    <dbReference type="NCBI Taxonomy" id="1202540"/>
    <lineage>
        <taxon>Bacteria</taxon>
        <taxon>Pseudomonadati</taxon>
        <taxon>Pseudomonadota</taxon>
        <taxon>Gammaproteobacteria</taxon>
        <taxon>Oceanospirillales</taxon>
        <taxon>Halomonadaceae</taxon>
        <taxon>Zymobacter group</taxon>
        <taxon>Candidatus Carsonella</taxon>
    </lineage>
</organism>
<comment type="subunit">
    <text evidence="5">Part of the 30S ribosomal subunit. Interacts with proteins S7 and S18. Binds to IF-3.</text>
</comment>
<dbReference type="SUPFAM" id="SSF53137">
    <property type="entry name" value="Translational machinery components"/>
    <property type="match status" value="1"/>
</dbReference>
<keyword evidence="2 5" id="KW-0689">Ribosomal protein</keyword>
<comment type="function">
    <text evidence="5">Located on the platform of the 30S subunit, it bridges several disparate RNA helices of the 16S rRNA. Forms part of the Shine-Dalgarno cleft in the 70S ribosome.</text>
</comment>
<proteinExistence type="inferred from homology"/>
<dbReference type="GO" id="GO:0006412">
    <property type="term" value="P:translation"/>
    <property type="evidence" value="ECO:0007669"/>
    <property type="project" value="UniProtKB-UniRule"/>
</dbReference>
<keyword evidence="3 5" id="KW-0687">Ribonucleoprotein</keyword>
<dbReference type="HAMAP" id="MF_01310">
    <property type="entry name" value="Ribosomal_uS11"/>
    <property type="match status" value="1"/>
</dbReference>
<reference evidence="7 8" key="1">
    <citation type="journal article" date="2012" name="Mol. Biol. Evol.">
        <title>Genome reduction and co-evolution between the primary and secondary bacterial symbionts of psyllids.</title>
        <authorList>
            <person name="Sloan D.B."/>
            <person name="Moran N.A."/>
        </authorList>
    </citation>
    <scope>NUCLEOTIDE SEQUENCE [LARGE SCALE GENOMIC DNA]</scope>
    <source>
        <strain evidence="7 8">PC</strain>
    </source>
</reference>
<evidence type="ECO:0000256" key="2">
    <source>
        <dbReference type="ARBA" id="ARBA00022980"/>
    </source>
</evidence>
<dbReference type="KEGG" id="crv:A357_0165"/>
<dbReference type="Proteomes" id="UP000003935">
    <property type="component" value="Chromosome"/>
</dbReference>
<protein>
    <recommendedName>
        <fullName evidence="4 5">Small ribosomal subunit protein uS11</fullName>
    </recommendedName>
</protein>
<dbReference type="Gene3D" id="3.30.420.80">
    <property type="entry name" value="Ribosomal protein S11"/>
    <property type="match status" value="1"/>
</dbReference>
<gene>
    <name evidence="5 7" type="primary">rpsK</name>
    <name evidence="7" type="ORF">A357_0165</name>
</gene>
<dbReference type="HOGENOM" id="CLU_072439_5_0_6"/>
<sequence>MKFYKKHGIIYISSTFNNTISTLTDIYGNTIVWYSSGILGYKGPKKSTSLAAQLISEKLTVSILKKNIKVVDVYIKGLGLGKEITLRIINNSGILIRSITDITPIPHNGCRKKKRRRV</sequence>
<keyword evidence="5" id="KW-0694">RNA-binding</keyword>
<dbReference type="RefSeq" id="WP_014887663.1">
    <property type="nucleotide sequence ID" value="NC_018418.1"/>
</dbReference>
<dbReference type="EMBL" id="CP003545">
    <property type="protein sequence ID" value="AFP84364.1"/>
    <property type="molecule type" value="Genomic_DNA"/>
</dbReference>
<dbReference type="GO" id="GO:0003735">
    <property type="term" value="F:structural constituent of ribosome"/>
    <property type="evidence" value="ECO:0007669"/>
    <property type="project" value="InterPro"/>
</dbReference>
<evidence type="ECO:0000313" key="7">
    <source>
        <dbReference type="EMBL" id="AFP84364.1"/>
    </source>
</evidence>